<keyword evidence="4" id="KW-0813">Transport</keyword>
<dbReference type="PANTHER" id="PTHR23504:SF15">
    <property type="entry name" value="MAJOR FACILITATOR SUPERFAMILY (MFS) PROFILE DOMAIN-CONTAINING PROTEIN"/>
    <property type="match status" value="1"/>
</dbReference>
<dbReference type="PRINTS" id="PR01035">
    <property type="entry name" value="TCRTETA"/>
</dbReference>
<dbReference type="GO" id="GO:0016020">
    <property type="term" value="C:membrane"/>
    <property type="evidence" value="ECO:0007669"/>
    <property type="project" value="UniProtKB-SubCell"/>
</dbReference>
<feature type="transmembrane region" description="Helical" evidence="8">
    <location>
        <begin position="131"/>
        <end position="152"/>
    </location>
</feature>
<keyword evidence="7 8" id="KW-0472">Membrane</keyword>
<protein>
    <submittedName>
        <fullName evidence="10">Major facilitator superfamily protein</fullName>
    </submittedName>
</protein>
<dbReference type="EMBL" id="CP003557">
    <property type="protein sequence ID" value="AFN75991.1"/>
    <property type="molecule type" value="Genomic_DNA"/>
</dbReference>
<dbReference type="STRING" id="1191523.MROS_2761"/>
<keyword evidence="5 8" id="KW-0812">Transmembrane</keyword>
<dbReference type="CDD" id="cd17330">
    <property type="entry name" value="MFS_SLC46_TetA_like"/>
    <property type="match status" value="1"/>
</dbReference>
<keyword evidence="6 8" id="KW-1133">Transmembrane helix</keyword>
<dbReference type="OrthoDB" id="9793283at2"/>
<dbReference type="PANTHER" id="PTHR23504">
    <property type="entry name" value="MAJOR FACILITATOR SUPERFAMILY DOMAIN-CONTAINING PROTEIN 10"/>
    <property type="match status" value="1"/>
</dbReference>
<dbReference type="GO" id="GO:0022857">
    <property type="term" value="F:transmembrane transporter activity"/>
    <property type="evidence" value="ECO:0007669"/>
    <property type="project" value="InterPro"/>
</dbReference>
<sequence>MKNRTSLVIVFFTIFIDLMGFGILIPLLPTFASKQLAVSDFGIGIIVAIFSLMQFLFNPILGKLSDRIGRKPIITTTLLMTATSYIIFSFADSFLILLISRMLAGIGGGNIAVAQAYIADVTSKEDRAKGMALIGVAFGLGFVFGPLIGAFLSKFGYYVAGFGSAAFSFMAFLFAFFFLPESNLSKSKDSKISLKLIDVKYIIKVLKIPRVGLLIVLFFIIIFSIANLYGTFALLGYKHFNFTDQQNGFLYGIMGAVGVLVQGFFVKTAGGKINERKLVIWGTVLMMLGLGAIPYGYNFIGVSIVVVILSIGTGILQPTILSLVSKFSPDNEQGAILGINQSLASLARVLGPLWGGFSFDYLGYYAPFLTGAFFTFVTLVLTYYYLRTD</sequence>
<feature type="transmembrane region" description="Helical" evidence="8">
    <location>
        <begin position="336"/>
        <end position="357"/>
    </location>
</feature>
<evidence type="ECO:0000313" key="10">
    <source>
        <dbReference type="EMBL" id="AFN75991.1"/>
    </source>
</evidence>
<dbReference type="eggNOG" id="COG2814">
    <property type="taxonomic scope" value="Bacteria"/>
</dbReference>
<dbReference type="SUPFAM" id="SSF103473">
    <property type="entry name" value="MFS general substrate transporter"/>
    <property type="match status" value="1"/>
</dbReference>
<evidence type="ECO:0000256" key="4">
    <source>
        <dbReference type="ARBA" id="ARBA00022448"/>
    </source>
</evidence>
<feature type="transmembrane region" description="Helical" evidence="8">
    <location>
        <begin position="303"/>
        <end position="324"/>
    </location>
</feature>
<name>I7A7Z5_MELRP</name>
<feature type="transmembrane region" description="Helical" evidence="8">
    <location>
        <begin position="97"/>
        <end position="119"/>
    </location>
</feature>
<feature type="transmembrane region" description="Helical" evidence="8">
    <location>
        <begin position="73"/>
        <end position="91"/>
    </location>
</feature>
<evidence type="ECO:0000256" key="3">
    <source>
        <dbReference type="ARBA" id="ARBA00007520"/>
    </source>
</evidence>
<feature type="transmembrane region" description="Helical" evidence="8">
    <location>
        <begin position="7"/>
        <end position="29"/>
    </location>
</feature>
<evidence type="ECO:0000256" key="5">
    <source>
        <dbReference type="ARBA" id="ARBA00022692"/>
    </source>
</evidence>
<organism evidence="10 11">
    <name type="scientific">Melioribacter roseus (strain DSM 23840 / JCM 17771 / VKM B-2668 / P3M-2)</name>
    <dbReference type="NCBI Taxonomy" id="1191523"/>
    <lineage>
        <taxon>Bacteria</taxon>
        <taxon>Pseudomonadati</taxon>
        <taxon>Ignavibacteriota</taxon>
        <taxon>Ignavibacteria</taxon>
        <taxon>Ignavibacteriales</taxon>
        <taxon>Melioribacteraceae</taxon>
        <taxon>Melioribacter</taxon>
    </lineage>
</organism>
<evidence type="ECO:0000256" key="6">
    <source>
        <dbReference type="ARBA" id="ARBA00022989"/>
    </source>
</evidence>
<reference evidence="10 11" key="1">
    <citation type="journal article" date="2013" name="PLoS ONE">
        <title>Genomic analysis of Melioribacter roseus, facultatively anaerobic organotrophic bacterium representing a novel deep lineage within Bacteriodetes/Chlorobi group.</title>
        <authorList>
            <person name="Kadnikov V.V."/>
            <person name="Mardanov A.V."/>
            <person name="Podosokorskaya O.A."/>
            <person name="Gavrilov S.N."/>
            <person name="Kublanov I.V."/>
            <person name="Beletsky A.V."/>
            <person name="Bonch-Osmolovskaya E.A."/>
            <person name="Ravin N.V."/>
        </authorList>
    </citation>
    <scope>NUCLEOTIDE SEQUENCE [LARGE SCALE GENOMIC DNA]</scope>
    <source>
        <strain evidence="11">JCM 17771 / P3M-2</strain>
    </source>
</reference>
<dbReference type="PROSITE" id="PS50850">
    <property type="entry name" value="MFS"/>
    <property type="match status" value="1"/>
</dbReference>
<accession>I7A7Z5</accession>
<dbReference type="Pfam" id="PF07690">
    <property type="entry name" value="MFS_1"/>
    <property type="match status" value="1"/>
</dbReference>
<evidence type="ECO:0000313" key="11">
    <source>
        <dbReference type="Proteomes" id="UP000009011"/>
    </source>
</evidence>
<dbReference type="InterPro" id="IPR011701">
    <property type="entry name" value="MFS"/>
</dbReference>
<dbReference type="Gene3D" id="1.20.1250.20">
    <property type="entry name" value="MFS general substrate transporter like domains"/>
    <property type="match status" value="1"/>
</dbReference>
<dbReference type="PROSITE" id="PS00216">
    <property type="entry name" value="SUGAR_TRANSPORT_1"/>
    <property type="match status" value="1"/>
</dbReference>
<evidence type="ECO:0000256" key="1">
    <source>
        <dbReference type="ARBA" id="ARBA00003279"/>
    </source>
</evidence>
<feature type="transmembrane region" description="Helical" evidence="8">
    <location>
        <begin position="158"/>
        <end position="179"/>
    </location>
</feature>
<feature type="transmembrane region" description="Helical" evidence="8">
    <location>
        <begin position="363"/>
        <end position="386"/>
    </location>
</feature>
<gene>
    <name evidence="10" type="ordered locus">MROS_2761</name>
</gene>
<proteinExistence type="inferred from homology"/>
<comment type="function">
    <text evidence="1">Resistance to tetracycline by an active tetracycline efflux. This is an energy-dependent process that decreases the accumulation of the antibiotic in whole cells. This protein functions as a metal-tetracycline/H(+) antiporter.</text>
</comment>
<dbReference type="RefSeq" id="WP_014857421.1">
    <property type="nucleotide sequence ID" value="NC_018178.1"/>
</dbReference>
<comment type="similarity">
    <text evidence="3">Belongs to the major facilitator superfamily. TCR/Tet family.</text>
</comment>
<comment type="subcellular location">
    <subcellularLocation>
        <location evidence="2">Membrane</location>
        <topology evidence="2">Multi-pass membrane protein</topology>
    </subcellularLocation>
</comment>
<feature type="transmembrane region" description="Helical" evidence="8">
    <location>
        <begin position="249"/>
        <end position="266"/>
    </location>
</feature>
<dbReference type="InterPro" id="IPR036259">
    <property type="entry name" value="MFS_trans_sf"/>
</dbReference>
<feature type="transmembrane region" description="Helical" evidence="8">
    <location>
        <begin position="41"/>
        <end position="61"/>
    </location>
</feature>
<evidence type="ECO:0000256" key="2">
    <source>
        <dbReference type="ARBA" id="ARBA00004141"/>
    </source>
</evidence>
<evidence type="ECO:0000259" key="9">
    <source>
        <dbReference type="PROSITE" id="PS50850"/>
    </source>
</evidence>
<dbReference type="HOGENOM" id="CLU_001265_10_11_10"/>
<evidence type="ECO:0000256" key="7">
    <source>
        <dbReference type="ARBA" id="ARBA00023136"/>
    </source>
</evidence>
<feature type="domain" description="Major facilitator superfamily (MFS) profile" evidence="9">
    <location>
        <begin position="6"/>
        <end position="389"/>
    </location>
</feature>
<dbReference type="InterPro" id="IPR001958">
    <property type="entry name" value="Tet-R_TetA/multi-R_MdtG-like"/>
</dbReference>
<dbReference type="AlphaFoldDB" id="I7A7Z5"/>
<dbReference type="Proteomes" id="UP000009011">
    <property type="component" value="Chromosome"/>
</dbReference>
<feature type="transmembrane region" description="Helical" evidence="8">
    <location>
        <begin position="211"/>
        <end position="237"/>
    </location>
</feature>
<evidence type="ECO:0000256" key="8">
    <source>
        <dbReference type="SAM" id="Phobius"/>
    </source>
</evidence>
<dbReference type="InterPro" id="IPR005829">
    <property type="entry name" value="Sugar_transporter_CS"/>
</dbReference>
<keyword evidence="11" id="KW-1185">Reference proteome</keyword>
<feature type="transmembrane region" description="Helical" evidence="8">
    <location>
        <begin position="278"/>
        <end position="297"/>
    </location>
</feature>
<dbReference type="InterPro" id="IPR020846">
    <property type="entry name" value="MFS_dom"/>
</dbReference>
<dbReference type="KEGG" id="mro:MROS_2761"/>